<dbReference type="AlphaFoldDB" id="A0A7G6VZV2"/>
<geneLocation type="plasmid" evidence="1 2">
    <name>plas1</name>
</geneLocation>
<protein>
    <submittedName>
        <fullName evidence="1">Uncharacterized protein</fullName>
    </submittedName>
</protein>
<keyword evidence="1" id="KW-0614">Plasmid</keyword>
<reference evidence="1 2" key="1">
    <citation type="submission" date="2020-08" db="EMBL/GenBank/DDBJ databases">
        <authorList>
            <person name="Liu G."/>
            <person name="Sun C."/>
        </authorList>
    </citation>
    <scope>NUCLEOTIDE SEQUENCE [LARGE SCALE GENOMIC DNA]</scope>
    <source>
        <strain evidence="1 2">OT19</strain>
        <plasmid evidence="1 2">plas1</plasmid>
    </source>
</reference>
<dbReference type="OrthoDB" id="9806868at2"/>
<gene>
    <name evidence="1" type="ORF">H4O24_15230</name>
</gene>
<name>A0A7G6VZV2_9SPHN</name>
<dbReference type="Proteomes" id="UP000515297">
    <property type="component" value="Plasmid plas1"/>
</dbReference>
<sequence length="69" mass="7539">MAEPCRFGCVPFSEGSSDGHRFYVRAFDAQEALKMASDEARNLGFAQVFIEDEQGTMIHNGDIIAADAP</sequence>
<evidence type="ECO:0000313" key="2">
    <source>
        <dbReference type="Proteomes" id="UP000515297"/>
    </source>
</evidence>
<accession>A0A7G6VZV2</accession>
<dbReference type="RefSeq" id="WP_157668274.1">
    <property type="nucleotide sequence ID" value="NZ_CP019603.1"/>
</dbReference>
<dbReference type="EMBL" id="CP060053">
    <property type="protein sequence ID" value="QNE07267.1"/>
    <property type="molecule type" value="Genomic_DNA"/>
</dbReference>
<proteinExistence type="predicted"/>
<organism evidence="1 2">
    <name type="scientific">Croceicoccus marinus</name>
    <dbReference type="NCBI Taxonomy" id="450378"/>
    <lineage>
        <taxon>Bacteria</taxon>
        <taxon>Pseudomonadati</taxon>
        <taxon>Pseudomonadota</taxon>
        <taxon>Alphaproteobacteria</taxon>
        <taxon>Sphingomonadales</taxon>
        <taxon>Erythrobacteraceae</taxon>
        <taxon>Croceicoccus</taxon>
    </lineage>
</organism>
<evidence type="ECO:0000313" key="1">
    <source>
        <dbReference type="EMBL" id="QNE07267.1"/>
    </source>
</evidence>